<feature type="transmembrane region" description="Helical" evidence="5">
    <location>
        <begin position="322"/>
        <end position="339"/>
    </location>
</feature>
<feature type="domain" description="Major facilitator superfamily (MFS) profile" evidence="6">
    <location>
        <begin position="36"/>
        <end position="450"/>
    </location>
</feature>
<evidence type="ECO:0000256" key="4">
    <source>
        <dbReference type="ARBA" id="ARBA00023136"/>
    </source>
</evidence>
<feature type="transmembrane region" description="Helical" evidence="5">
    <location>
        <begin position="351"/>
        <end position="373"/>
    </location>
</feature>
<dbReference type="GO" id="GO:0061513">
    <property type="term" value="F:glucose 6-phosphate:phosphate antiporter activity"/>
    <property type="evidence" value="ECO:0007669"/>
    <property type="project" value="TreeGrafter"/>
</dbReference>
<evidence type="ECO:0000313" key="8">
    <source>
        <dbReference type="Proteomes" id="UP000179243"/>
    </source>
</evidence>
<feature type="transmembrane region" description="Helical" evidence="5">
    <location>
        <begin position="190"/>
        <end position="207"/>
    </location>
</feature>
<keyword evidence="2 5" id="KW-0812">Transmembrane</keyword>
<dbReference type="InterPro" id="IPR020846">
    <property type="entry name" value="MFS_dom"/>
</dbReference>
<feature type="transmembrane region" description="Helical" evidence="5">
    <location>
        <begin position="164"/>
        <end position="184"/>
    </location>
</feature>
<feature type="transmembrane region" description="Helical" evidence="5">
    <location>
        <begin position="426"/>
        <end position="446"/>
    </location>
</feature>
<comment type="subcellular location">
    <subcellularLocation>
        <location evidence="1">Endomembrane system</location>
        <topology evidence="1">Multi-pass membrane protein</topology>
    </subcellularLocation>
</comment>
<dbReference type="Pfam" id="PF07690">
    <property type="entry name" value="MFS_1"/>
    <property type="match status" value="1"/>
</dbReference>
<dbReference type="Proteomes" id="UP000179243">
    <property type="component" value="Unassembled WGS sequence"/>
</dbReference>
<evidence type="ECO:0000256" key="2">
    <source>
        <dbReference type="ARBA" id="ARBA00022692"/>
    </source>
</evidence>
<feature type="transmembrane region" description="Helical" evidence="5">
    <location>
        <begin position="252"/>
        <end position="271"/>
    </location>
</feature>
<dbReference type="GO" id="GO:0035435">
    <property type="term" value="P:phosphate ion transmembrane transport"/>
    <property type="evidence" value="ECO:0007669"/>
    <property type="project" value="TreeGrafter"/>
</dbReference>
<gene>
    <name evidence="7" type="ORF">A2519_03220</name>
</gene>
<comment type="caution">
    <text evidence="7">The sequence shown here is derived from an EMBL/GenBank/DDBJ whole genome shotgun (WGS) entry which is preliminary data.</text>
</comment>
<dbReference type="SUPFAM" id="SSF103473">
    <property type="entry name" value="MFS general substrate transporter"/>
    <property type="match status" value="1"/>
</dbReference>
<feature type="transmembrane region" description="Helical" evidence="5">
    <location>
        <begin position="135"/>
        <end position="152"/>
    </location>
</feature>
<feature type="transmembrane region" description="Helical" evidence="5">
    <location>
        <begin position="102"/>
        <end position="129"/>
    </location>
</feature>
<dbReference type="InterPro" id="IPR036259">
    <property type="entry name" value="MFS_trans_sf"/>
</dbReference>
<dbReference type="PANTHER" id="PTHR43826:SF7">
    <property type="entry name" value="PROTEIN UHPC, PUTATIVE-RELATED"/>
    <property type="match status" value="1"/>
</dbReference>
<dbReference type="InterPro" id="IPR051337">
    <property type="entry name" value="OPA_Antiporter"/>
</dbReference>
<dbReference type="InterPro" id="IPR000849">
    <property type="entry name" value="Sugar_P_transporter"/>
</dbReference>
<dbReference type="GO" id="GO:0005886">
    <property type="term" value="C:plasma membrane"/>
    <property type="evidence" value="ECO:0007669"/>
    <property type="project" value="TreeGrafter"/>
</dbReference>
<feature type="transmembrane region" description="Helical" evidence="5">
    <location>
        <begin position="385"/>
        <end position="406"/>
    </location>
</feature>
<evidence type="ECO:0000259" key="6">
    <source>
        <dbReference type="PROSITE" id="PS50850"/>
    </source>
</evidence>
<dbReference type="PIRSF" id="PIRSF002808">
    <property type="entry name" value="Hexose_phosphate_transp"/>
    <property type="match status" value="1"/>
</dbReference>
<dbReference type="GO" id="GO:0012505">
    <property type="term" value="C:endomembrane system"/>
    <property type="evidence" value="ECO:0007669"/>
    <property type="project" value="UniProtKB-SubCell"/>
</dbReference>
<keyword evidence="4 5" id="KW-0472">Membrane</keyword>
<accession>A0A1F7FFP9</accession>
<protein>
    <recommendedName>
        <fullName evidence="6">Major facilitator superfamily (MFS) profile domain-containing protein</fullName>
    </recommendedName>
</protein>
<organism evidence="7 8">
    <name type="scientific">Candidatus Raymondbacteria bacterium RIFOXYD12_FULL_49_13</name>
    <dbReference type="NCBI Taxonomy" id="1817890"/>
    <lineage>
        <taxon>Bacteria</taxon>
        <taxon>Raymondiibacteriota</taxon>
    </lineage>
</organism>
<dbReference type="EMBL" id="MFYX01000056">
    <property type="protein sequence ID" value="OGK05421.1"/>
    <property type="molecule type" value="Genomic_DNA"/>
</dbReference>
<feature type="transmembrane region" description="Helical" evidence="5">
    <location>
        <begin position="69"/>
        <end position="90"/>
    </location>
</feature>
<evidence type="ECO:0000256" key="5">
    <source>
        <dbReference type="SAM" id="Phobius"/>
    </source>
</evidence>
<dbReference type="InterPro" id="IPR011701">
    <property type="entry name" value="MFS"/>
</dbReference>
<keyword evidence="3 5" id="KW-1133">Transmembrane helix</keyword>
<sequence length="450" mass="49536">MITNIIHYFKSGPDKPLKSADASVIRKEYEFRRWSIFFSITIGYGFYYMCRQSLSVIKKPVLDAGLLDAQQLGVIGAAMTFAYAFGKFFHSFLADHSNARRFMSFGLLASSVVNLLCGFNELFIVFAILWGVNGWFQSMGIGPSVVSISHWFSNRERGTRYGMFSIAHNIGEGLIFIGTTFVVSRFGWHWGFWAPGLVCAIVALVLLRTLSDRPETYGLPPVAEYKNDHAGSAASATAAEIKVMQIAVFKNPWVWVLGISSALMYMDRYAINNWGILYLQEIKGYSLQEAGFVLSFFAIIGFFGSILSGLVSDRFFAARRNVPTLIYGLILIGGLLLFYRNPPGHRLFDIISIGLCGFGIGGLLVYLGGLTAVDISSKKASGAALGMVGVFSYLGATLQDVLSGHLIGASKQMINGKAVYDFDNAFYFWIGASILSLLLACTLWNVKAKE</sequence>
<proteinExistence type="predicted"/>
<dbReference type="PANTHER" id="PTHR43826">
    <property type="entry name" value="GLUCOSE-6-PHOSPHATE EXCHANGER SLC37A4"/>
    <property type="match status" value="1"/>
</dbReference>
<feature type="transmembrane region" description="Helical" evidence="5">
    <location>
        <begin position="291"/>
        <end position="310"/>
    </location>
</feature>
<dbReference type="Gene3D" id="1.20.1250.20">
    <property type="entry name" value="MFS general substrate transporter like domains"/>
    <property type="match status" value="2"/>
</dbReference>
<dbReference type="AlphaFoldDB" id="A0A1F7FFP9"/>
<evidence type="ECO:0000256" key="3">
    <source>
        <dbReference type="ARBA" id="ARBA00022989"/>
    </source>
</evidence>
<feature type="transmembrane region" description="Helical" evidence="5">
    <location>
        <begin position="31"/>
        <end position="49"/>
    </location>
</feature>
<evidence type="ECO:0000256" key="1">
    <source>
        <dbReference type="ARBA" id="ARBA00004127"/>
    </source>
</evidence>
<evidence type="ECO:0000313" key="7">
    <source>
        <dbReference type="EMBL" id="OGK05421.1"/>
    </source>
</evidence>
<reference evidence="7 8" key="1">
    <citation type="journal article" date="2016" name="Nat. Commun.">
        <title>Thousands of microbial genomes shed light on interconnected biogeochemical processes in an aquifer system.</title>
        <authorList>
            <person name="Anantharaman K."/>
            <person name="Brown C.T."/>
            <person name="Hug L.A."/>
            <person name="Sharon I."/>
            <person name="Castelle C.J."/>
            <person name="Probst A.J."/>
            <person name="Thomas B.C."/>
            <person name="Singh A."/>
            <person name="Wilkins M.J."/>
            <person name="Karaoz U."/>
            <person name="Brodie E.L."/>
            <person name="Williams K.H."/>
            <person name="Hubbard S.S."/>
            <person name="Banfield J.F."/>
        </authorList>
    </citation>
    <scope>NUCLEOTIDE SEQUENCE [LARGE SCALE GENOMIC DNA]</scope>
</reference>
<dbReference type="PROSITE" id="PS50850">
    <property type="entry name" value="MFS"/>
    <property type="match status" value="1"/>
</dbReference>
<name>A0A1F7FFP9_UNCRA</name>